<comment type="caution">
    <text evidence="2">The sequence shown here is derived from an EMBL/GenBank/DDBJ whole genome shotgun (WGS) entry which is preliminary data.</text>
</comment>
<sequence>MNGVVAAILSRNVRGLSLSFEEHVPKVIGKNKLTFFYLILFLLLISFYSVIMITRLFLSTLYRFYKYGSKKKNHEPWIMI</sequence>
<dbReference type="Gramene" id="rna23782">
    <property type="protein sequence ID" value="RHN61329.1"/>
    <property type="gene ID" value="gene23782"/>
</dbReference>
<evidence type="ECO:0000313" key="3">
    <source>
        <dbReference type="Proteomes" id="UP000265566"/>
    </source>
</evidence>
<evidence type="ECO:0008006" key="4">
    <source>
        <dbReference type="Google" id="ProtNLM"/>
    </source>
</evidence>
<keyword evidence="1" id="KW-0812">Transmembrane</keyword>
<proteinExistence type="predicted"/>
<organism evidence="2 3">
    <name type="scientific">Medicago truncatula</name>
    <name type="common">Barrel medic</name>
    <name type="synonym">Medicago tribuloides</name>
    <dbReference type="NCBI Taxonomy" id="3880"/>
    <lineage>
        <taxon>Eukaryota</taxon>
        <taxon>Viridiplantae</taxon>
        <taxon>Streptophyta</taxon>
        <taxon>Embryophyta</taxon>
        <taxon>Tracheophyta</taxon>
        <taxon>Spermatophyta</taxon>
        <taxon>Magnoliopsida</taxon>
        <taxon>eudicotyledons</taxon>
        <taxon>Gunneridae</taxon>
        <taxon>Pentapetalae</taxon>
        <taxon>rosids</taxon>
        <taxon>fabids</taxon>
        <taxon>Fabales</taxon>
        <taxon>Fabaceae</taxon>
        <taxon>Papilionoideae</taxon>
        <taxon>50 kb inversion clade</taxon>
        <taxon>NPAAA clade</taxon>
        <taxon>Hologalegina</taxon>
        <taxon>IRL clade</taxon>
        <taxon>Trifolieae</taxon>
        <taxon>Medicago</taxon>
    </lineage>
</organism>
<evidence type="ECO:0000313" key="2">
    <source>
        <dbReference type="EMBL" id="RHN61329.1"/>
    </source>
</evidence>
<dbReference type="AlphaFoldDB" id="A0A396I6S5"/>
<name>A0A396I6S5_MEDTR</name>
<keyword evidence="1" id="KW-0472">Membrane</keyword>
<dbReference type="Proteomes" id="UP000265566">
    <property type="component" value="Chromosome 4"/>
</dbReference>
<reference evidence="3" key="1">
    <citation type="journal article" date="2018" name="Nat. Plants">
        <title>Whole-genome landscape of Medicago truncatula symbiotic genes.</title>
        <authorList>
            <person name="Pecrix Y."/>
            <person name="Staton S.E."/>
            <person name="Sallet E."/>
            <person name="Lelandais-Briere C."/>
            <person name="Moreau S."/>
            <person name="Carrere S."/>
            <person name="Blein T."/>
            <person name="Jardinaud M.F."/>
            <person name="Latrasse D."/>
            <person name="Zouine M."/>
            <person name="Zahm M."/>
            <person name="Kreplak J."/>
            <person name="Mayjonade B."/>
            <person name="Satge C."/>
            <person name="Perez M."/>
            <person name="Cauet S."/>
            <person name="Marande W."/>
            <person name="Chantry-Darmon C."/>
            <person name="Lopez-Roques C."/>
            <person name="Bouchez O."/>
            <person name="Berard A."/>
            <person name="Debelle F."/>
            <person name="Munos S."/>
            <person name="Bendahmane A."/>
            <person name="Berges H."/>
            <person name="Niebel A."/>
            <person name="Buitink J."/>
            <person name="Frugier F."/>
            <person name="Benhamed M."/>
            <person name="Crespi M."/>
            <person name="Gouzy J."/>
            <person name="Gamas P."/>
        </authorList>
    </citation>
    <scope>NUCLEOTIDE SEQUENCE [LARGE SCALE GENOMIC DNA]</scope>
    <source>
        <strain evidence="3">cv. Jemalong A17</strain>
    </source>
</reference>
<protein>
    <recommendedName>
        <fullName evidence="4">Transmembrane protein</fullName>
    </recommendedName>
</protein>
<dbReference type="EMBL" id="PSQE01000004">
    <property type="protein sequence ID" value="RHN61329.1"/>
    <property type="molecule type" value="Genomic_DNA"/>
</dbReference>
<feature type="transmembrane region" description="Helical" evidence="1">
    <location>
        <begin position="35"/>
        <end position="58"/>
    </location>
</feature>
<keyword evidence="1" id="KW-1133">Transmembrane helix</keyword>
<accession>A0A396I6S5</accession>
<gene>
    <name evidence="2" type="ORF">MtrunA17_Chr4g0035441</name>
</gene>
<evidence type="ECO:0000256" key="1">
    <source>
        <dbReference type="SAM" id="Phobius"/>
    </source>
</evidence>